<keyword evidence="2" id="KW-1003">Cell membrane</keyword>
<dbReference type="PANTHER" id="PTHR30572">
    <property type="entry name" value="MEMBRANE COMPONENT OF TRANSPORTER-RELATED"/>
    <property type="match status" value="1"/>
</dbReference>
<reference evidence="9 10" key="1">
    <citation type="submission" date="2020-08" db="EMBL/GenBank/DDBJ databases">
        <title>Sphingobacterium sp. DN00404 isolated from aquaculture water.</title>
        <authorList>
            <person name="Zhang M."/>
        </authorList>
    </citation>
    <scope>NUCLEOTIDE SEQUENCE [LARGE SCALE GENOMIC DNA]</scope>
    <source>
        <strain evidence="9 10">KCTC 42746</strain>
    </source>
</reference>
<evidence type="ECO:0000313" key="9">
    <source>
        <dbReference type="EMBL" id="MBD1423470.1"/>
    </source>
</evidence>
<feature type="transmembrane region" description="Helical" evidence="6">
    <location>
        <begin position="420"/>
        <end position="440"/>
    </location>
</feature>
<keyword evidence="4 6" id="KW-1133">Transmembrane helix</keyword>
<evidence type="ECO:0000256" key="3">
    <source>
        <dbReference type="ARBA" id="ARBA00022692"/>
    </source>
</evidence>
<evidence type="ECO:0000313" key="10">
    <source>
        <dbReference type="Proteomes" id="UP000651112"/>
    </source>
</evidence>
<dbReference type="Pfam" id="PF02687">
    <property type="entry name" value="FtsX"/>
    <property type="match status" value="2"/>
</dbReference>
<dbReference type="InterPro" id="IPR003838">
    <property type="entry name" value="ABC3_permease_C"/>
</dbReference>
<evidence type="ECO:0000256" key="4">
    <source>
        <dbReference type="ARBA" id="ARBA00022989"/>
    </source>
</evidence>
<feature type="domain" description="ABC3 transporter permease C-terminal" evidence="7">
    <location>
        <begin position="676"/>
        <end position="789"/>
    </location>
</feature>
<dbReference type="EMBL" id="JACNYL010000005">
    <property type="protein sequence ID" value="MBD1423470.1"/>
    <property type="molecule type" value="Genomic_DNA"/>
</dbReference>
<keyword evidence="10" id="KW-1185">Reference proteome</keyword>
<feature type="domain" description="MacB-like periplasmic core" evidence="8">
    <location>
        <begin position="20"/>
        <end position="237"/>
    </location>
</feature>
<feature type="domain" description="ABC3 transporter permease C-terminal" evidence="7">
    <location>
        <begin position="284"/>
        <end position="400"/>
    </location>
</feature>
<keyword evidence="3 6" id="KW-0812">Transmembrane</keyword>
<sequence>MIRNYIKIAWRNIRKNRGFSILNIIGLCLGITCFLLLSAYIVHEWTYDRFYKNIDRLAYISYGYKSPNESEYKYSNLTPTAVAPTLKEEFPDVAYAVRLYEYGGESIVKTGEKIISEQKLLYADEDFFHVLPYECLEGSLDKALHAPYDIVLTATLAKKYFQHQSAVGQTLEIDGQPWRVTAVVADPPTNTRYNFHAVMSNKTLDRYREPVWHSANDITLALLKDEQRFQSVQEKINLLVNTMFKESTSSDLPPIRINIEKLANVHLYSEGGRGNITYIYIFAVLAISIVILACVNFANLILARSEERAKEIGVKKFLGVARRSIFIQFLCESLFMVSIATFIGVILARVLFPAFSQYIGVEMELKVWSNPLFYLVLLVFVLLISLLSGGWPAYVISALKPLMTLKGKITLTRKLTIGKALVILQFCISIFFVICTLAIVRQLHYLQTKDTGLSRSQIIVLDGSVLKDAERTALKNNLTLFSFVEGVTASYDTPVNVQGGYTINAFEGKGNDFGMSVSAIPVEKDFLAVFEIPIVAGSNLTDNDIARARDTTEAREYSFIINKLTAKSLGLQPSEAIGKTMELNGRVGKVKTVVDNFNFKSLKEEVTPIVVFPEYDYFGNIFVKINKDAHIVSAMTAIEGVWKKIKPTVAFESHFLDDDYTSLYKHEQQTARIMGLFSMITIGIACMGLFALSAYAAQQRIKEIGIRKVLGASVIKIVNLLTFDFIKLILVALIIIVPIAWWIMDTWLQGFVYHIALEWWVFALAGIITTTTAFLTVSWQAIRAASANPVDSLRDE</sequence>
<dbReference type="Pfam" id="PF12704">
    <property type="entry name" value="MacB_PCD"/>
    <property type="match status" value="2"/>
</dbReference>
<evidence type="ECO:0000256" key="2">
    <source>
        <dbReference type="ARBA" id="ARBA00022475"/>
    </source>
</evidence>
<feature type="transmembrane region" description="Helical" evidence="6">
    <location>
        <begin position="372"/>
        <end position="399"/>
    </location>
</feature>
<evidence type="ECO:0000259" key="7">
    <source>
        <dbReference type="Pfam" id="PF02687"/>
    </source>
</evidence>
<accession>A0ABR7XWN3</accession>
<feature type="transmembrane region" description="Helical" evidence="6">
    <location>
        <begin position="21"/>
        <end position="42"/>
    </location>
</feature>
<protein>
    <submittedName>
        <fullName evidence="9">ABC transporter permease</fullName>
    </submittedName>
</protein>
<dbReference type="Proteomes" id="UP000651112">
    <property type="component" value="Unassembled WGS sequence"/>
</dbReference>
<evidence type="ECO:0000259" key="8">
    <source>
        <dbReference type="Pfam" id="PF12704"/>
    </source>
</evidence>
<gene>
    <name evidence="9" type="ORF">H8B21_18070</name>
</gene>
<name>A0ABR7XWN3_9SPHI</name>
<feature type="transmembrane region" description="Helical" evidence="6">
    <location>
        <begin position="324"/>
        <end position="352"/>
    </location>
</feature>
<dbReference type="InterPro" id="IPR050250">
    <property type="entry name" value="Macrolide_Exporter_MacB"/>
</dbReference>
<comment type="subcellular location">
    <subcellularLocation>
        <location evidence="1">Cell membrane</location>
        <topology evidence="1">Multi-pass membrane protein</topology>
    </subcellularLocation>
</comment>
<feature type="transmembrane region" description="Helical" evidence="6">
    <location>
        <begin position="673"/>
        <end position="696"/>
    </location>
</feature>
<proteinExistence type="predicted"/>
<feature type="transmembrane region" description="Helical" evidence="6">
    <location>
        <begin position="278"/>
        <end position="303"/>
    </location>
</feature>
<comment type="caution">
    <text evidence="9">The sequence shown here is derived from an EMBL/GenBank/DDBJ whole genome shotgun (WGS) entry which is preliminary data.</text>
</comment>
<evidence type="ECO:0000256" key="5">
    <source>
        <dbReference type="ARBA" id="ARBA00023136"/>
    </source>
</evidence>
<dbReference type="PANTHER" id="PTHR30572:SF18">
    <property type="entry name" value="ABC-TYPE MACROLIDE FAMILY EXPORT SYSTEM PERMEASE COMPONENT 2"/>
    <property type="match status" value="1"/>
</dbReference>
<feature type="domain" description="MacB-like periplasmic core" evidence="8">
    <location>
        <begin position="422"/>
        <end position="639"/>
    </location>
</feature>
<feature type="transmembrane region" description="Helical" evidence="6">
    <location>
        <begin position="759"/>
        <end position="779"/>
    </location>
</feature>
<dbReference type="RefSeq" id="WP_190315256.1">
    <property type="nucleotide sequence ID" value="NZ_JACNYL010000005.1"/>
</dbReference>
<keyword evidence="5 6" id="KW-0472">Membrane</keyword>
<feature type="transmembrane region" description="Helical" evidence="6">
    <location>
        <begin position="717"/>
        <end position="744"/>
    </location>
</feature>
<organism evidence="9 10">
    <name type="scientific">Sphingobacterium chuzhouense</name>
    <dbReference type="NCBI Taxonomy" id="1742264"/>
    <lineage>
        <taxon>Bacteria</taxon>
        <taxon>Pseudomonadati</taxon>
        <taxon>Bacteroidota</taxon>
        <taxon>Sphingobacteriia</taxon>
        <taxon>Sphingobacteriales</taxon>
        <taxon>Sphingobacteriaceae</taxon>
        <taxon>Sphingobacterium</taxon>
    </lineage>
</organism>
<dbReference type="InterPro" id="IPR025857">
    <property type="entry name" value="MacB_PCD"/>
</dbReference>
<evidence type="ECO:0000256" key="1">
    <source>
        <dbReference type="ARBA" id="ARBA00004651"/>
    </source>
</evidence>
<evidence type="ECO:0000256" key="6">
    <source>
        <dbReference type="SAM" id="Phobius"/>
    </source>
</evidence>